<dbReference type="Gene3D" id="3.90.1410.10">
    <property type="entry name" value="set domain protein methyltransferase, domain 1"/>
    <property type="match status" value="1"/>
</dbReference>
<evidence type="ECO:0000313" key="10">
    <source>
        <dbReference type="Proteomes" id="UP001153737"/>
    </source>
</evidence>
<evidence type="ECO:0000313" key="9">
    <source>
        <dbReference type="EMBL" id="CAH1159824.1"/>
    </source>
</evidence>
<evidence type="ECO:0000256" key="6">
    <source>
        <dbReference type="ARBA" id="ARBA00023203"/>
    </source>
</evidence>
<evidence type="ECO:0000256" key="5">
    <source>
        <dbReference type="ARBA" id="ARBA00022691"/>
    </source>
</evidence>
<dbReference type="Proteomes" id="UP001153737">
    <property type="component" value="Chromosome 3"/>
</dbReference>
<organism evidence="9 10">
    <name type="scientific">Phaedon cochleariae</name>
    <name type="common">Mustard beetle</name>
    <dbReference type="NCBI Taxonomy" id="80249"/>
    <lineage>
        <taxon>Eukaryota</taxon>
        <taxon>Metazoa</taxon>
        <taxon>Ecdysozoa</taxon>
        <taxon>Arthropoda</taxon>
        <taxon>Hexapoda</taxon>
        <taxon>Insecta</taxon>
        <taxon>Pterygota</taxon>
        <taxon>Neoptera</taxon>
        <taxon>Endopterygota</taxon>
        <taxon>Coleoptera</taxon>
        <taxon>Polyphaga</taxon>
        <taxon>Cucujiformia</taxon>
        <taxon>Chrysomeloidea</taxon>
        <taxon>Chrysomelidae</taxon>
        <taxon>Chrysomelinae</taxon>
        <taxon>Chrysomelini</taxon>
        <taxon>Phaedon</taxon>
    </lineage>
</organism>
<keyword evidence="4 7" id="KW-0808">Transferase</keyword>
<keyword evidence="10" id="KW-1185">Reference proteome</keyword>
<dbReference type="EC" id="2.1.1.85" evidence="7"/>
<dbReference type="SUPFAM" id="SSF81822">
    <property type="entry name" value="RuBisCo LSMT C-terminal, substrate-binding domain"/>
    <property type="match status" value="1"/>
</dbReference>
<dbReference type="OrthoDB" id="2020073at2759"/>
<dbReference type="Pfam" id="PF09273">
    <property type="entry name" value="Rubis-subs-bind"/>
    <property type="match status" value="1"/>
</dbReference>
<comment type="subcellular location">
    <subcellularLocation>
        <location evidence="1">Cytoplasm</location>
    </subcellularLocation>
</comment>
<name>A0A9P0DIU1_PHACE</name>
<dbReference type="InterPro" id="IPR044428">
    <property type="entry name" value="SETD3_SET"/>
</dbReference>
<dbReference type="InterPro" id="IPR015353">
    <property type="entry name" value="Rubisco_LSMT_subst-bd"/>
</dbReference>
<dbReference type="GO" id="GO:0032259">
    <property type="term" value="P:methylation"/>
    <property type="evidence" value="ECO:0007669"/>
    <property type="project" value="UniProtKB-KW"/>
</dbReference>
<dbReference type="PANTHER" id="PTHR13271:SF47">
    <property type="entry name" value="ACTIN-HISTIDINE N-METHYLTRANSFERASE"/>
    <property type="match status" value="1"/>
</dbReference>
<dbReference type="PROSITE" id="PS50280">
    <property type="entry name" value="SET"/>
    <property type="match status" value="1"/>
</dbReference>
<dbReference type="InterPro" id="IPR001214">
    <property type="entry name" value="SET_dom"/>
</dbReference>
<dbReference type="InterPro" id="IPR050600">
    <property type="entry name" value="SETD3_SETD6_MTase"/>
</dbReference>
<dbReference type="PANTHER" id="PTHR13271">
    <property type="entry name" value="UNCHARACTERIZED PUTATIVE METHYLTRANSFERASE"/>
    <property type="match status" value="1"/>
</dbReference>
<sequence>MTRKGQGQRSKNTIITKNEKISKKDKEINDYVDKLLRISTTPQQTNPLKALEAQREINSLTERINKLQANRSKHAIGKRTGAATIENFTKWVIENGAEIKGCEIAQFDGFDLGLRVTTEIPFSSLVIAVPRNLMMSLETARKTDLKNIMETDQILSNMPNVALSIFLLYEKFKTDSFWMPYINILPLNYSTVLYFTPEELEELTGSPTLEIALRQIKSIARQYAYFYKLFNTSEDPISRLMKDKFTYWEYCWAVSTVMTRQNTIPSEDGENMINALIPLWDMCNHTNGTISTDYNPELQRSECLALKDFKPGEQFFIFYGARTNADLFIHNGFIYDENTHDGIWIRLGISKQDPLQEKRTDLLNRLGIATSGDFFIKKGSDPVDGTLLAFLRIFNMDEEQLLHWLESDRSDDLRYLECALDTTLEKKSWTFLQARLKLLLGIYKTTLEEDLELLQDKELGANKVLGIRMRAIEKRILRGAIEYIDQCIRQ</sequence>
<keyword evidence="5 7" id="KW-0949">S-adenosyl-L-methionine</keyword>
<reference evidence="9" key="2">
    <citation type="submission" date="2022-10" db="EMBL/GenBank/DDBJ databases">
        <authorList>
            <consortium name="ENA_rothamsted_submissions"/>
            <consortium name="culmorum"/>
            <person name="King R."/>
        </authorList>
    </citation>
    <scope>NUCLEOTIDE SEQUENCE</scope>
</reference>
<dbReference type="SUPFAM" id="SSF82199">
    <property type="entry name" value="SET domain"/>
    <property type="match status" value="1"/>
</dbReference>
<dbReference type="GO" id="GO:0003779">
    <property type="term" value="F:actin binding"/>
    <property type="evidence" value="ECO:0007669"/>
    <property type="project" value="UniProtKB-KW"/>
</dbReference>
<reference evidence="9" key="1">
    <citation type="submission" date="2022-01" db="EMBL/GenBank/DDBJ databases">
        <authorList>
            <person name="King R."/>
        </authorList>
    </citation>
    <scope>NUCLEOTIDE SEQUENCE</scope>
</reference>
<evidence type="ECO:0000259" key="8">
    <source>
        <dbReference type="PROSITE" id="PS50280"/>
    </source>
</evidence>
<evidence type="ECO:0000256" key="3">
    <source>
        <dbReference type="ARBA" id="ARBA00022603"/>
    </source>
</evidence>
<dbReference type="GO" id="GO:0016279">
    <property type="term" value="F:protein-lysine N-methyltransferase activity"/>
    <property type="evidence" value="ECO:0007669"/>
    <property type="project" value="TreeGrafter"/>
</dbReference>
<protein>
    <recommendedName>
        <fullName evidence="7">protein-histidine N-methyltransferase</fullName>
        <ecNumber evidence="7">2.1.1.85</ecNumber>
    </recommendedName>
</protein>
<dbReference type="GO" id="GO:0018064">
    <property type="term" value="F:protein-L-histidine N-tele-methyltransferase activity"/>
    <property type="evidence" value="ECO:0007669"/>
    <property type="project" value="UniProtKB-EC"/>
</dbReference>
<keyword evidence="2" id="KW-0963">Cytoplasm</keyword>
<dbReference type="InterPro" id="IPR036464">
    <property type="entry name" value="Rubisco_LSMT_subst-bd_sf"/>
</dbReference>
<feature type="domain" description="SET" evidence="8">
    <location>
        <begin position="100"/>
        <end position="320"/>
    </location>
</feature>
<dbReference type="CDD" id="cd19176">
    <property type="entry name" value="SET_SETD3"/>
    <property type="match status" value="1"/>
</dbReference>
<dbReference type="AlphaFoldDB" id="A0A9P0DIU1"/>
<gene>
    <name evidence="9" type="ORF">PHAECO_LOCUS7599</name>
</gene>
<dbReference type="PROSITE" id="PS51565">
    <property type="entry name" value="SAM_MT85_SETD3"/>
    <property type="match status" value="1"/>
</dbReference>
<keyword evidence="6" id="KW-0009">Actin-binding</keyword>
<dbReference type="InterPro" id="IPR025785">
    <property type="entry name" value="SETD3"/>
</dbReference>
<evidence type="ECO:0000256" key="2">
    <source>
        <dbReference type="ARBA" id="ARBA00022490"/>
    </source>
</evidence>
<proteinExistence type="inferred from homology"/>
<dbReference type="Gene3D" id="3.90.1420.10">
    <property type="entry name" value="Rubisco LSMT, substrate-binding domain"/>
    <property type="match status" value="1"/>
</dbReference>
<dbReference type="GO" id="GO:0005737">
    <property type="term" value="C:cytoplasm"/>
    <property type="evidence" value="ECO:0007669"/>
    <property type="project" value="UniProtKB-SubCell"/>
</dbReference>
<comment type="similarity">
    <text evidence="7">Belongs to the class V-like SAM-binding methyltransferase superfamily. SETD3 actin-histidine methyltransferase family.</text>
</comment>
<dbReference type="InterPro" id="IPR046341">
    <property type="entry name" value="SET_dom_sf"/>
</dbReference>
<accession>A0A9P0DIU1</accession>
<keyword evidence="3 7" id="KW-0489">Methyltransferase</keyword>
<evidence type="ECO:0000256" key="7">
    <source>
        <dbReference type="PROSITE-ProRule" id="PRU00898"/>
    </source>
</evidence>
<evidence type="ECO:0000256" key="1">
    <source>
        <dbReference type="ARBA" id="ARBA00004496"/>
    </source>
</evidence>
<evidence type="ECO:0000256" key="4">
    <source>
        <dbReference type="ARBA" id="ARBA00022679"/>
    </source>
</evidence>
<dbReference type="EMBL" id="OU896709">
    <property type="protein sequence ID" value="CAH1159824.1"/>
    <property type="molecule type" value="Genomic_DNA"/>
</dbReference>
<comment type="catalytic activity">
    <reaction evidence="7">
        <text>L-histidyl-[protein] + S-adenosyl-L-methionine = N(tele)-methyl-L-histidyl-[protein] + S-adenosyl-L-homocysteine + H(+)</text>
        <dbReference type="Rhea" id="RHEA:19369"/>
        <dbReference type="Rhea" id="RHEA-COMP:9745"/>
        <dbReference type="Rhea" id="RHEA-COMP:11600"/>
        <dbReference type="ChEBI" id="CHEBI:15378"/>
        <dbReference type="ChEBI" id="CHEBI:16367"/>
        <dbReference type="ChEBI" id="CHEBI:29979"/>
        <dbReference type="ChEBI" id="CHEBI:57856"/>
        <dbReference type="ChEBI" id="CHEBI:59789"/>
        <dbReference type="EC" id="2.1.1.85"/>
    </reaction>
</comment>